<sequence length="302" mass="33409">MEHKHKATLSAGRFAIVTVLNAVITLAEIIGGLLAGSLGLISDGFHNMEDTLSIIISFVAHLISKKESNERQTFGYQRAEILAAFVNAAILIAITLVLVIESIKRLGHPQHINGGLMLVVSIIGLLANLFSMLLMLQGSHESLNIKATFLHMASDTLSSVGVIIAALLVKYLHWTWADPVITVLTALWIMKESFGVVKQTVLILMEASPQLDLEAIKQTILQQFPEVVGLHHLHVWRIDEHLIAFDAHINVKATETIPQLEDLYQRITNLLTKQYGIEHVTLQAECQTGLDETLIHHQDTSH</sequence>
<feature type="transmembrane region" description="Helical" evidence="8">
    <location>
        <begin position="148"/>
        <end position="168"/>
    </location>
</feature>
<evidence type="ECO:0000256" key="7">
    <source>
        <dbReference type="ARBA" id="ARBA00023136"/>
    </source>
</evidence>
<dbReference type="Pfam" id="PF01545">
    <property type="entry name" value="Cation_efflux"/>
    <property type="match status" value="1"/>
</dbReference>
<evidence type="ECO:0000256" key="6">
    <source>
        <dbReference type="ARBA" id="ARBA00023065"/>
    </source>
</evidence>
<dbReference type="PATRIC" id="fig|1218492.5.peg.466"/>
<dbReference type="OrthoDB" id="9809646at2"/>
<keyword evidence="6" id="KW-0406">Ion transport</keyword>
<dbReference type="Pfam" id="PF16916">
    <property type="entry name" value="ZT_dimer"/>
    <property type="match status" value="1"/>
</dbReference>
<comment type="caution">
    <text evidence="11">The sequence shown here is derived from an EMBL/GenBank/DDBJ whole genome shotgun (WGS) entry which is preliminary data.</text>
</comment>
<dbReference type="Gene3D" id="3.30.70.1350">
    <property type="entry name" value="Cation efflux protein, cytoplasmic domain"/>
    <property type="match status" value="1"/>
</dbReference>
<evidence type="ECO:0000259" key="10">
    <source>
        <dbReference type="Pfam" id="PF16916"/>
    </source>
</evidence>
<proteinExistence type="inferred from homology"/>
<feature type="transmembrane region" description="Helical" evidence="8">
    <location>
        <begin position="115"/>
        <end position="136"/>
    </location>
</feature>
<reference evidence="11 12" key="1">
    <citation type="submission" date="2015-01" db="EMBL/GenBank/DDBJ databases">
        <title>Comparative genomics of the lactic acid bacteria isolated from the honey bee gut.</title>
        <authorList>
            <person name="Ellegaard K.M."/>
            <person name="Tamarit D."/>
            <person name="Javelind E."/>
            <person name="Olofsson T."/>
            <person name="Andersson S.G."/>
            <person name="Vasquez A."/>
        </authorList>
    </citation>
    <scope>NUCLEOTIDE SEQUENCE [LARGE SCALE GENOMIC DNA]</scope>
    <source>
        <strain evidence="11 12">Bin4</strain>
    </source>
</reference>
<dbReference type="PANTHER" id="PTHR11562">
    <property type="entry name" value="CATION EFFLUX PROTEIN/ ZINC TRANSPORTER"/>
    <property type="match status" value="1"/>
</dbReference>
<protein>
    <submittedName>
        <fullName evidence="11">CDF family cation diffusion facilitator</fullName>
    </submittedName>
</protein>
<dbReference type="RefSeq" id="WP_046315671.1">
    <property type="nucleotide sequence ID" value="NZ_JAMBKK010000027.1"/>
</dbReference>
<dbReference type="InterPro" id="IPR036837">
    <property type="entry name" value="Cation_efflux_CTD_sf"/>
</dbReference>
<dbReference type="STRING" id="1218492.JG30_03440"/>
<feature type="domain" description="Cation efflux protein cytoplasmic" evidence="10">
    <location>
        <begin position="210"/>
        <end position="285"/>
    </location>
</feature>
<evidence type="ECO:0000256" key="4">
    <source>
        <dbReference type="ARBA" id="ARBA00022692"/>
    </source>
</evidence>
<evidence type="ECO:0000256" key="5">
    <source>
        <dbReference type="ARBA" id="ARBA00022989"/>
    </source>
</evidence>
<comment type="subcellular location">
    <subcellularLocation>
        <location evidence="1">Membrane</location>
        <topology evidence="1">Multi-pass membrane protein</topology>
    </subcellularLocation>
</comment>
<dbReference type="SUPFAM" id="SSF160240">
    <property type="entry name" value="Cation efflux protein cytoplasmic domain-like"/>
    <property type="match status" value="1"/>
</dbReference>
<dbReference type="InterPro" id="IPR027469">
    <property type="entry name" value="Cation_efflux_TMD_sf"/>
</dbReference>
<evidence type="ECO:0000256" key="2">
    <source>
        <dbReference type="ARBA" id="ARBA00008873"/>
    </source>
</evidence>
<dbReference type="NCBIfam" id="TIGR01297">
    <property type="entry name" value="CDF"/>
    <property type="match status" value="1"/>
</dbReference>
<comment type="similarity">
    <text evidence="2">Belongs to the cation diffusion facilitator (CDF) transporter (TC 2.A.4) family. SLC30A subfamily.</text>
</comment>
<gene>
    <name evidence="11" type="ORF">JG30_03440</name>
</gene>
<evidence type="ECO:0000256" key="1">
    <source>
        <dbReference type="ARBA" id="ARBA00004141"/>
    </source>
</evidence>
<dbReference type="GO" id="GO:0005385">
    <property type="term" value="F:zinc ion transmembrane transporter activity"/>
    <property type="evidence" value="ECO:0007669"/>
    <property type="project" value="TreeGrafter"/>
</dbReference>
<keyword evidence="5 8" id="KW-1133">Transmembrane helix</keyword>
<keyword evidence="4 8" id="KW-0812">Transmembrane</keyword>
<dbReference type="AlphaFoldDB" id="A0A0F4LVB9"/>
<dbReference type="Proteomes" id="UP000033558">
    <property type="component" value="Unassembled WGS sequence"/>
</dbReference>
<keyword evidence="12" id="KW-1185">Reference proteome</keyword>
<evidence type="ECO:0000313" key="12">
    <source>
        <dbReference type="Proteomes" id="UP000033558"/>
    </source>
</evidence>
<dbReference type="InterPro" id="IPR058533">
    <property type="entry name" value="Cation_efflux_TM"/>
</dbReference>
<evidence type="ECO:0000313" key="11">
    <source>
        <dbReference type="EMBL" id="KJY62555.1"/>
    </source>
</evidence>
<keyword evidence="7 8" id="KW-0472">Membrane</keyword>
<feature type="domain" description="Cation efflux protein transmembrane" evidence="9">
    <location>
        <begin position="16"/>
        <end position="205"/>
    </location>
</feature>
<dbReference type="GO" id="GO:0005886">
    <property type="term" value="C:plasma membrane"/>
    <property type="evidence" value="ECO:0007669"/>
    <property type="project" value="TreeGrafter"/>
</dbReference>
<dbReference type="InterPro" id="IPR002524">
    <property type="entry name" value="Cation_efflux"/>
</dbReference>
<dbReference type="EMBL" id="JXJQ01000005">
    <property type="protein sequence ID" value="KJY62555.1"/>
    <property type="molecule type" value="Genomic_DNA"/>
</dbReference>
<dbReference type="HOGENOM" id="CLU_013430_0_0_9"/>
<organism evidence="11 12">
    <name type="scientific">Bombilactobacillus mellifer</name>
    <dbReference type="NCBI Taxonomy" id="1218492"/>
    <lineage>
        <taxon>Bacteria</taxon>
        <taxon>Bacillati</taxon>
        <taxon>Bacillota</taxon>
        <taxon>Bacilli</taxon>
        <taxon>Lactobacillales</taxon>
        <taxon>Lactobacillaceae</taxon>
        <taxon>Bombilactobacillus</taxon>
    </lineage>
</organism>
<feature type="transmembrane region" description="Helical" evidence="8">
    <location>
        <begin position="12"/>
        <end position="38"/>
    </location>
</feature>
<dbReference type="InterPro" id="IPR027470">
    <property type="entry name" value="Cation_efflux_CTD"/>
</dbReference>
<dbReference type="Gene3D" id="1.20.1510.10">
    <property type="entry name" value="Cation efflux protein transmembrane domain"/>
    <property type="match status" value="1"/>
</dbReference>
<keyword evidence="3" id="KW-0813">Transport</keyword>
<dbReference type="PANTHER" id="PTHR11562:SF17">
    <property type="entry name" value="RE54080P-RELATED"/>
    <property type="match status" value="1"/>
</dbReference>
<dbReference type="SUPFAM" id="SSF161111">
    <property type="entry name" value="Cation efflux protein transmembrane domain-like"/>
    <property type="match status" value="1"/>
</dbReference>
<dbReference type="InterPro" id="IPR050681">
    <property type="entry name" value="CDF/SLC30A"/>
</dbReference>
<name>A0A0F4LVB9_9LACO</name>
<evidence type="ECO:0000259" key="9">
    <source>
        <dbReference type="Pfam" id="PF01545"/>
    </source>
</evidence>
<accession>A0A0F4LVB9</accession>
<evidence type="ECO:0000256" key="8">
    <source>
        <dbReference type="SAM" id="Phobius"/>
    </source>
</evidence>
<feature type="transmembrane region" description="Helical" evidence="8">
    <location>
        <begin position="84"/>
        <end position="103"/>
    </location>
</feature>
<evidence type="ECO:0000256" key="3">
    <source>
        <dbReference type="ARBA" id="ARBA00022448"/>
    </source>
</evidence>